<evidence type="ECO:0000256" key="2">
    <source>
        <dbReference type="ARBA" id="ARBA00022801"/>
    </source>
</evidence>
<dbReference type="PIRSF" id="PIRSF005902">
    <property type="entry name" value="DNase_TatD"/>
    <property type="match status" value="1"/>
</dbReference>
<protein>
    <recommendedName>
        <fullName evidence="6">Hydrolase TatD</fullName>
    </recommendedName>
</protein>
<dbReference type="CDD" id="cd01310">
    <property type="entry name" value="TatD_DNAse"/>
    <property type="match status" value="1"/>
</dbReference>
<evidence type="ECO:0000313" key="5">
    <source>
        <dbReference type="Proteomes" id="UP000229916"/>
    </source>
</evidence>
<feature type="binding site" evidence="3">
    <location>
        <position position="201"/>
    </location>
    <ligand>
        <name>a divalent metal cation</name>
        <dbReference type="ChEBI" id="CHEBI:60240"/>
        <label>1</label>
    </ligand>
</feature>
<accession>A0A2M7AMS7</accession>
<dbReference type="EMBL" id="PEWD01000068">
    <property type="protein sequence ID" value="PIU68550.1"/>
    <property type="molecule type" value="Genomic_DNA"/>
</dbReference>
<feature type="binding site" evidence="3">
    <location>
        <position position="151"/>
    </location>
    <ligand>
        <name>a divalent metal cation</name>
        <dbReference type="ChEBI" id="CHEBI:60240"/>
        <label>2</label>
    </ligand>
</feature>
<dbReference type="PANTHER" id="PTHR46124:SF3">
    <property type="entry name" value="HYDROLASE"/>
    <property type="match status" value="1"/>
</dbReference>
<dbReference type="Pfam" id="PF01026">
    <property type="entry name" value="TatD_DNase"/>
    <property type="match status" value="1"/>
</dbReference>
<dbReference type="PROSITE" id="PS01137">
    <property type="entry name" value="TATD_1"/>
    <property type="match status" value="1"/>
</dbReference>
<evidence type="ECO:0008006" key="6">
    <source>
        <dbReference type="Google" id="ProtNLM"/>
    </source>
</evidence>
<dbReference type="FunFam" id="3.20.20.140:FF:000005">
    <property type="entry name" value="TatD family hydrolase"/>
    <property type="match status" value="1"/>
</dbReference>
<dbReference type="GO" id="GO:0016788">
    <property type="term" value="F:hydrolase activity, acting on ester bonds"/>
    <property type="evidence" value="ECO:0007669"/>
    <property type="project" value="InterPro"/>
</dbReference>
<name>A0A2M7AMS7_UNCKA</name>
<dbReference type="InterPro" id="IPR018228">
    <property type="entry name" value="DNase_TatD-rel_CS"/>
</dbReference>
<keyword evidence="2" id="KW-0378">Hydrolase</keyword>
<feature type="binding site" evidence="3">
    <location>
        <position position="129"/>
    </location>
    <ligand>
        <name>a divalent metal cation</name>
        <dbReference type="ChEBI" id="CHEBI:60240"/>
        <label>2</label>
    </ligand>
</feature>
<feature type="binding site" evidence="3">
    <location>
        <position position="8"/>
    </location>
    <ligand>
        <name>a divalent metal cation</name>
        <dbReference type="ChEBI" id="CHEBI:60240"/>
        <label>1</label>
    </ligand>
</feature>
<dbReference type="InterPro" id="IPR001130">
    <property type="entry name" value="TatD-like"/>
</dbReference>
<dbReference type="GO" id="GO:0005829">
    <property type="term" value="C:cytosol"/>
    <property type="evidence" value="ECO:0007669"/>
    <property type="project" value="TreeGrafter"/>
</dbReference>
<dbReference type="GO" id="GO:0046872">
    <property type="term" value="F:metal ion binding"/>
    <property type="evidence" value="ECO:0007669"/>
    <property type="project" value="UniProtKB-KW"/>
</dbReference>
<reference evidence="5" key="1">
    <citation type="submission" date="2017-09" db="EMBL/GenBank/DDBJ databases">
        <title>Depth-based differentiation of microbial function through sediment-hosted aquifers and enrichment of novel symbionts in the deep terrestrial subsurface.</title>
        <authorList>
            <person name="Probst A.J."/>
            <person name="Ladd B."/>
            <person name="Jarett J.K."/>
            <person name="Geller-Mcgrath D.E."/>
            <person name="Sieber C.M.K."/>
            <person name="Emerson J.B."/>
            <person name="Anantharaman K."/>
            <person name="Thomas B.C."/>
            <person name="Malmstrom R."/>
            <person name="Stieglmeier M."/>
            <person name="Klingl A."/>
            <person name="Woyke T."/>
            <person name="Ryan C.M."/>
            <person name="Banfield J.F."/>
        </authorList>
    </citation>
    <scope>NUCLEOTIDE SEQUENCE [LARGE SCALE GENOMIC DNA]</scope>
</reference>
<dbReference type="InterPro" id="IPR015991">
    <property type="entry name" value="TatD/YcfH-like"/>
</dbReference>
<gene>
    <name evidence="4" type="ORF">COS81_03640</name>
</gene>
<comment type="caution">
    <text evidence="4">The sequence shown here is derived from an EMBL/GenBank/DDBJ whole genome shotgun (WGS) entry which is preliminary data.</text>
</comment>
<dbReference type="SUPFAM" id="SSF51556">
    <property type="entry name" value="Metallo-dependent hydrolases"/>
    <property type="match status" value="1"/>
</dbReference>
<sequence length="258" mass="29257">MSFLIDTHAHLNFPEFETDRNEVIARAFAGGIKVIINPSSSVATSRTAVKLAQAYPQIFAAVGVHPYEIDTFSASALEELILKPKVVALGECGLDFFRRKNREILEKQRVAFEKQLRLAEKYNLPVIVHSRNAFDLTLAILKEYDVRAVFHCWSYGLKEALTAIKSGYSISFTAIVTYPNADPIRQTAAAIPPDKFWLETDSPLLPPQSQRGQRNEPQNLWEIARQVADLRQVDLNILVEKTSVNAIRFFKLKDLKKW</sequence>
<dbReference type="PANTHER" id="PTHR46124">
    <property type="entry name" value="D-AMINOACYL-TRNA DEACYLASE"/>
    <property type="match status" value="1"/>
</dbReference>
<proteinExistence type="predicted"/>
<dbReference type="AlphaFoldDB" id="A0A2M7AMS7"/>
<keyword evidence="1 3" id="KW-0479">Metal-binding</keyword>
<evidence type="ECO:0000313" key="4">
    <source>
        <dbReference type="EMBL" id="PIU68550.1"/>
    </source>
</evidence>
<organism evidence="4 5">
    <name type="scientific">candidate division WWE3 bacterium CG06_land_8_20_14_3_00_42_16</name>
    <dbReference type="NCBI Taxonomy" id="1975083"/>
    <lineage>
        <taxon>Bacteria</taxon>
        <taxon>Katanobacteria</taxon>
    </lineage>
</organism>
<feature type="binding site" evidence="3">
    <location>
        <position position="91"/>
    </location>
    <ligand>
        <name>a divalent metal cation</name>
        <dbReference type="ChEBI" id="CHEBI:60240"/>
        <label>1</label>
    </ligand>
</feature>
<feature type="binding site" evidence="3">
    <location>
        <position position="10"/>
    </location>
    <ligand>
        <name>a divalent metal cation</name>
        <dbReference type="ChEBI" id="CHEBI:60240"/>
        <label>1</label>
    </ligand>
</feature>
<dbReference type="Proteomes" id="UP000229916">
    <property type="component" value="Unassembled WGS sequence"/>
</dbReference>
<dbReference type="InterPro" id="IPR032466">
    <property type="entry name" value="Metal_Hydrolase"/>
</dbReference>
<dbReference type="GO" id="GO:0004536">
    <property type="term" value="F:DNA nuclease activity"/>
    <property type="evidence" value="ECO:0007669"/>
    <property type="project" value="InterPro"/>
</dbReference>
<dbReference type="NCBIfam" id="TIGR00010">
    <property type="entry name" value="YchF/TatD family DNA exonuclease"/>
    <property type="match status" value="1"/>
</dbReference>
<evidence type="ECO:0000256" key="3">
    <source>
        <dbReference type="PIRSR" id="PIRSR005902-1"/>
    </source>
</evidence>
<dbReference type="Gene3D" id="3.20.20.140">
    <property type="entry name" value="Metal-dependent hydrolases"/>
    <property type="match status" value="1"/>
</dbReference>
<dbReference type="PROSITE" id="PS01090">
    <property type="entry name" value="TATD_2"/>
    <property type="match status" value="1"/>
</dbReference>
<evidence type="ECO:0000256" key="1">
    <source>
        <dbReference type="ARBA" id="ARBA00022723"/>
    </source>
</evidence>